<dbReference type="InterPro" id="IPR000073">
    <property type="entry name" value="AB_hydrolase_1"/>
</dbReference>
<dbReference type="PANTHER" id="PTHR43798:SF31">
    <property type="entry name" value="AB HYDROLASE SUPERFAMILY PROTEIN YCLE"/>
    <property type="match status" value="1"/>
</dbReference>
<dbReference type="EMBL" id="JACVFC010000003">
    <property type="protein sequence ID" value="MBC9932744.1"/>
    <property type="molecule type" value="Genomic_DNA"/>
</dbReference>
<reference evidence="3 4" key="1">
    <citation type="submission" date="2020-09" db="EMBL/GenBank/DDBJ databases">
        <title>Genome sequences of type strains of Chitinophaga qingshengii and Chitinophaga varians.</title>
        <authorList>
            <person name="Kittiwongwattana C."/>
        </authorList>
    </citation>
    <scope>NUCLEOTIDE SEQUENCE [LARGE SCALE GENOMIC DNA]</scope>
    <source>
        <strain evidence="3 4">JCM 30026</strain>
    </source>
</reference>
<keyword evidence="1 3" id="KW-0378">Hydrolase</keyword>
<dbReference type="InterPro" id="IPR029058">
    <property type="entry name" value="AB_hydrolase_fold"/>
</dbReference>
<organism evidence="3 4">
    <name type="scientific">Chitinophaga qingshengii</name>
    <dbReference type="NCBI Taxonomy" id="1569794"/>
    <lineage>
        <taxon>Bacteria</taxon>
        <taxon>Pseudomonadati</taxon>
        <taxon>Bacteroidota</taxon>
        <taxon>Chitinophagia</taxon>
        <taxon>Chitinophagales</taxon>
        <taxon>Chitinophagaceae</taxon>
        <taxon>Chitinophaga</taxon>
    </lineage>
</organism>
<dbReference type="Pfam" id="PF12697">
    <property type="entry name" value="Abhydrolase_6"/>
    <property type="match status" value="1"/>
</dbReference>
<dbReference type="Gene3D" id="3.40.50.1820">
    <property type="entry name" value="alpha/beta hydrolase"/>
    <property type="match status" value="1"/>
</dbReference>
<dbReference type="RefSeq" id="WP_188089882.1">
    <property type="nucleotide sequence ID" value="NZ_JACVFC010000003.1"/>
</dbReference>
<keyword evidence="4" id="KW-1185">Reference proteome</keyword>
<proteinExistence type="predicted"/>
<feature type="domain" description="AB hydrolase-1" evidence="2">
    <location>
        <begin position="25"/>
        <end position="247"/>
    </location>
</feature>
<name>A0ABR7TTK7_9BACT</name>
<evidence type="ECO:0000313" key="4">
    <source>
        <dbReference type="Proteomes" id="UP000659124"/>
    </source>
</evidence>
<accession>A0ABR7TTK7</accession>
<dbReference type="InterPro" id="IPR050266">
    <property type="entry name" value="AB_hydrolase_sf"/>
</dbReference>
<evidence type="ECO:0000256" key="1">
    <source>
        <dbReference type="ARBA" id="ARBA00022801"/>
    </source>
</evidence>
<dbReference type="GO" id="GO:0016787">
    <property type="term" value="F:hydrolase activity"/>
    <property type="evidence" value="ECO:0007669"/>
    <property type="project" value="UniProtKB-KW"/>
</dbReference>
<evidence type="ECO:0000313" key="3">
    <source>
        <dbReference type="EMBL" id="MBC9932744.1"/>
    </source>
</evidence>
<dbReference type="PANTHER" id="PTHR43798">
    <property type="entry name" value="MONOACYLGLYCEROL LIPASE"/>
    <property type="match status" value="1"/>
</dbReference>
<protein>
    <submittedName>
        <fullName evidence="3">Alpha/beta hydrolase</fullName>
    </submittedName>
</protein>
<comment type="caution">
    <text evidence="3">The sequence shown here is derived from an EMBL/GenBank/DDBJ whole genome shotgun (WGS) entry which is preliminary data.</text>
</comment>
<gene>
    <name evidence="3" type="ORF">ICL07_20325</name>
</gene>
<dbReference type="SUPFAM" id="SSF53474">
    <property type="entry name" value="alpha/beta-Hydrolases"/>
    <property type="match status" value="1"/>
</dbReference>
<evidence type="ECO:0000259" key="2">
    <source>
        <dbReference type="Pfam" id="PF12697"/>
    </source>
</evidence>
<dbReference type="Proteomes" id="UP000659124">
    <property type="component" value="Unassembled WGS sequence"/>
</dbReference>
<sequence>MKTTYSKDGTKLAYNVTGKGPALIFITGATCYRQFKPVLYDASVFSTAFTVYSYDRRGRGDSGNTLPYAVEREIEDIEAMIDAAGGQAYLYGHSSGAILALSAALALGDKVSKLVMYDAAYSPDEVYKEEFAGFSQGLYQLLEEGKNQEAITSFLEGIGIPQEAFAEFYPDWQTMVDLAPTLAYDTTLACTLVPAAAAATLTTPTQIIVGEKSPASMAVVAQQLKAAIPHAVCTVAKGQDHMAAPEVVLPVLTAFLQPQTEHHGTKNN</sequence>